<dbReference type="InterPro" id="IPR050515">
    <property type="entry name" value="Beta-lactam/transpept"/>
</dbReference>
<dbReference type="Pfam" id="PF05223">
    <property type="entry name" value="MecA_N"/>
    <property type="match status" value="1"/>
</dbReference>
<gene>
    <name evidence="4" type="ORF">ACFPCV_01780</name>
</gene>
<organism evidence="4 5">
    <name type="scientific">Actinophytocola glycyrrhizae</name>
    <dbReference type="NCBI Taxonomy" id="2044873"/>
    <lineage>
        <taxon>Bacteria</taxon>
        <taxon>Bacillati</taxon>
        <taxon>Actinomycetota</taxon>
        <taxon>Actinomycetes</taxon>
        <taxon>Pseudonocardiales</taxon>
        <taxon>Pseudonocardiaceae</taxon>
    </lineage>
</organism>
<dbReference type="InterPro" id="IPR012338">
    <property type="entry name" value="Beta-lactam/transpept-like"/>
</dbReference>
<proteinExistence type="predicted"/>
<dbReference type="InterPro" id="IPR001460">
    <property type="entry name" value="PCN-bd_Tpept"/>
</dbReference>
<dbReference type="SUPFAM" id="SSF56601">
    <property type="entry name" value="beta-lactamase/transpeptidase-like"/>
    <property type="match status" value="1"/>
</dbReference>
<evidence type="ECO:0000313" key="4">
    <source>
        <dbReference type="EMBL" id="MFC4852216.1"/>
    </source>
</evidence>
<name>A0ABV9RV97_9PSEU</name>
<keyword evidence="1" id="KW-0472">Membrane</keyword>
<dbReference type="InterPro" id="IPR007887">
    <property type="entry name" value="MecA_N"/>
</dbReference>
<comment type="caution">
    <text evidence="4">The sequence shown here is derived from an EMBL/GenBank/DDBJ whole genome shotgun (WGS) entry which is preliminary data.</text>
</comment>
<dbReference type="PANTHER" id="PTHR30627">
    <property type="entry name" value="PEPTIDOGLYCAN D,D-TRANSPEPTIDASE"/>
    <property type="match status" value="1"/>
</dbReference>
<evidence type="ECO:0000259" key="2">
    <source>
        <dbReference type="Pfam" id="PF00905"/>
    </source>
</evidence>
<feature type="transmembrane region" description="Helical" evidence="1">
    <location>
        <begin position="12"/>
        <end position="30"/>
    </location>
</feature>
<evidence type="ECO:0000313" key="5">
    <source>
        <dbReference type="Proteomes" id="UP001595859"/>
    </source>
</evidence>
<reference evidence="5" key="1">
    <citation type="journal article" date="2019" name="Int. J. Syst. Evol. Microbiol.">
        <title>The Global Catalogue of Microorganisms (GCM) 10K type strain sequencing project: providing services to taxonomists for standard genome sequencing and annotation.</title>
        <authorList>
            <consortium name="The Broad Institute Genomics Platform"/>
            <consortium name="The Broad Institute Genome Sequencing Center for Infectious Disease"/>
            <person name="Wu L."/>
            <person name="Ma J."/>
        </authorList>
    </citation>
    <scope>NUCLEOTIDE SEQUENCE [LARGE SCALE GENOMIC DNA]</scope>
    <source>
        <strain evidence="5">ZS-22-S1</strain>
    </source>
</reference>
<protein>
    <submittedName>
        <fullName evidence="4">Penicillin-binding transpeptidase domain-containing protein</fullName>
    </submittedName>
</protein>
<keyword evidence="1" id="KW-1133">Transmembrane helix</keyword>
<feature type="domain" description="Penicillin-binding protein transpeptidase" evidence="2">
    <location>
        <begin position="251"/>
        <end position="511"/>
    </location>
</feature>
<dbReference type="Gene3D" id="3.40.710.10">
    <property type="entry name" value="DD-peptidase/beta-lactamase superfamily"/>
    <property type="match status" value="1"/>
</dbReference>
<keyword evidence="1" id="KW-0812">Transmembrane</keyword>
<accession>A0ABV9RV97</accession>
<evidence type="ECO:0000256" key="1">
    <source>
        <dbReference type="SAM" id="Phobius"/>
    </source>
</evidence>
<evidence type="ECO:0000259" key="3">
    <source>
        <dbReference type="Pfam" id="PF05223"/>
    </source>
</evidence>
<keyword evidence="5" id="KW-1185">Reference proteome</keyword>
<dbReference type="Proteomes" id="UP001595859">
    <property type="component" value="Unassembled WGS sequence"/>
</dbReference>
<dbReference type="RefSeq" id="WP_378053728.1">
    <property type="nucleotide sequence ID" value="NZ_JBHSIS010000002.1"/>
</dbReference>
<dbReference type="PANTHER" id="PTHR30627:SF24">
    <property type="entry name" value="PENICILLIN-BINDING PROTEIN 4B"/>
    <property type="match status" value="1"/>
</dbReference>
<dbReference type="Pfam" id="PF00905">
    <property type="entry name" value="Transpeptidase"/>
    <property type="match status" value="1"/>
</dbReference>
<feature type="domain" description="NTF2-like N-terminal transpeptidase" evidence="3">
    <location>
        <begin position="49"/>
        <end position="150"/>
    </location>
</feature>
<sequence>MGDLVAHRKLVIAAGVVLVVVITALGVLQLRPEDTAEPVAAARIPPTALEVTGAFMAAFTSGRTTEAAALTDDAATAATQLAAVWQSLAPTSVTANRNTLVESAEQRFTLTWELGPGRTWSYESALRLVEDGEWRVHWEPALVHPKLTAGHNLALRDQAGQAAVLDRDGTPLLEWTATGATAVAPAAAPVLLPGMGRVVGTGAWYVALTDGAGKDVAVLHGTRTEALTSTVSRPVQQAAQAAVDAQDLATTVVAIQPSTGDLLAVAQNSTAGNGPVALQGLYPPGSTFKVATATALLEAGANVNTTVPCPGSTTVDRRTIRNADFELGDVPLRTAFAQSCNTSFAMAAADLPLDALPSAADQLGLGADFVIPGIDTEIGGVPQAADVVQQVENSIGQGQVQVSPFGLALMSATVADGSAVTPRLWPTLPTEVTTGYEAPRPGVTGALRTMMREVVTSGRATELADLGRVHGKTGTAETADSAHGWFTGFRDDLAFAVLVEDAGSSSTAVAVTRTFLTGLG</sequence>
<dbReference type="EMBL" id="JBHSIS010000002">
    <property type="protein sequence ID" value="MFC4852216.1"/>
    <property type="molecule type" value="Genomic_DNA"/>
</dbReference>